<feature type="binding site" evidence="3">
    <location>
        <position position="530"/>
    </location>
    <ligand>
        <name>Zn(2+)</name>
        <dbReference type="ChEBI" id="CHEBI:29105"/>
        <label>2</label>
    </ligand>
</feature>
<name>A0A5D0WQN6_9FIRM</name>
<dbReference type="GO" id="GO:0046872">
    <property type="term" value="F:metal ion binding"/>
    <property type="evidence" value="ECO:0007669"/>
    <property type="project" value="UniProtKB-KW"/>
</dbReference>
<feature type="binding site" evidence="3">
    <location>
        <position position="317"/>
    </location>
    <ligand>
        <name>Mg(2+)</name>
        <dbReference type="ChEBI" id="CHEBI:18420"/>
    </ligand>
</feature>
<evidence type="ECO:0000256" key="3">
    <source>
        <dbReference type="PIRSR" id="PIRSR601952-2"/>
    </source>
</evidence>
<dbReference type="InterPro" id="IPR017850">
    <property type="entry name" value="Alkaline_phosphatase_core_sf"/>
</dbReference>
<dbReference type="CDD" id="cd16012">
    <property type="entry name" value="ALP"/>
    <property type="match status" value="1"/>
</dbReference>
<feature type="binding site" evidence="3">
    <location>
        <position position="480"/>
    </location>
    <ligand>
        <name>Mg(2+)</name>
        <dbReference type="ChEBI" id="CHEBI:18420"/>
    </ligand>
</feature>
<keyword evidence="3" id="KW-0460">Magnesium</keyword>
<dbReference type="PRINTS" id="PR00113">
    <property type="entry name" value="ALKPHPHTASE"/>
</dbReference>
<dbReference type="SMART" id="SM00098">
    <property type="entry name" value="alkPPc"/>
    <property type="match status" value="1"/>
</dbReference>
<protein>
    <submittedName>
        <fullName evidence="5">Alkaline phosphatase</fullName>
    </submittedName>
</protein>
<dbReference type="Gene3D" id="3.40.720.10">
    <property type="entry name" value="Alkaline Phosphatase, subunit A"/>
    <property type="match status" value="1"/>
</dbReference>
<dbReference type="InterPro" id="IPR006637">
    <property type="entry name" value="ChW"/>
</dbReference>
<comment type="cofactor">
    <cofactor evidence="3">
        <name>Mg(2+)</name>
        <dbReference type="ChEBI" id="CHEBI:18420"/>
    </cofactor>
    <text evidence="3">Binds 1 Mg(2+) ion.</text>
</comment>
<comment type="caution">
    <text evidence="5">The sequence shown here is derived from an EMBL/GenBank/DDBJ whole genome shotgun (WGS) entry which is preliminary data.</text>
</comment>
<feature type="active site" description="Phosphoserine intermediate" evidence="2">
    <location>
        <position position="266"/>
    </location>
</feature>
<dbReference type="InterPro" id="IPR001952">
    <property type="entry name" value="Alkaline_phosphatase"/>
</dbReference>
<keyword evidence="3" id="KW-0479">Metal-binding</keyword>
<feature type="binding site" evidence="3">
    <location>
        <position position="319"/>
    </location>
    <ligand>
        <name>Mg(2+)</name>
        <dbReference type="ChEBI" id="CHEBI:18420"/>
    </ligand>
</feature>
<dbReference type="AlphaFoldDB" id="A0A5D0WQN6"/>
<dbReference type="PANTHER" id="PTHR11596:SF5">
    <property type="entry name" value="ALKALINE PHOSPHATASE"/>
    <property type="match status" value="1"/>
</dbReference>
<proteinExistence type="inferred from homology"/>
<gene>
    <name evidence="5" type="ORF">FXB42_06180</name>
</gene>
<feature type="binding site" evidence="3">
    <location>
        <position position="197"/>
    </location>
    <ligand>
        <name>Zn(2+)</name>
        <dbReference type="ChEBI" id="CHEBI:29105"/>
        <label>2</label>
    </ligand>
</feature>
<comment type="cofactor">
    <cofactor evidence="3">
        <name>Zn(2+)</name>
        <dbReference type="ChEBI" id="CHEBI:29105"/>
    </cofactor>
    <text evidence="3">Binds 2 Zn(2+) ions.</text>
</comment>
<dbReference type="Pfam" id="PF07538">
    <property type="entry name" value="ChW"/>
    <property type="match status" value="3"/>
</dbReference>
<reference evidence="5 6" key="1">
    <citation type="submission" date="2019-08" db="EMBL/GenBank/DDBJ databases">
        <title>Isolation and enrichment of carboxydotrophic bacteria from anaerobic sludge for the production of bio-based chemicals from syngas.</title>
        <authorList>
            <person name="Antares A.L."/>
            <person name="Moreira J."/>
            <person name="Diender M."/>
            <person name="Parshina S.N."/>
            <person name="Stams A.J.M."/>
            <person name="Alves M."/>
            <person name="Alves J.I."/>
            <person name="Sousa D.Z."/>
        </authorList>
    </citation>
    <scope>NUCLEOTIDE SEQUENCE [LARGE SCALE GENOMIC DNA]</scope>
    <source>
        <strain evidence="5 6">JM</strain>
    </source>
</reference>
<dbReference type="Proteomes" id="UP000322619">
    <property type="component" value="Unassembled WGS sequence"/>
</dbReference>
<evidence type="ECO:0000313" key="5">
    <source>
        <dbReference type="EMBL" id="TYC86560.1"/>
    </source>
</evidence>
<keyword evidence="3" id="KW-0862">Zinc</keyword>
<evidence type="ECO:0000256" key="2">
    <source>
        <dbReference type="PIRSR" id="PIRSR601952-1"/>
    </source>
</evidence>
<comment type="similarity">
    <text evidence="4">Belongs to the alkaline phosphatase family.</text>
</comment>
<dbReference type="SMART" id="SM00728">
    <property type="entry name" value="ChW"/>
    <property type="match status" value="3"/>
</dbReference>
<evidence type="ECO:0000313" key="6">
    <source>
        <dbReference type="Proteomes" id="UP000322619"/>
    </source>
</evidence>
<evidence type="ECO:0000256" key="1">
    <source>
        <dbReference type="ARBA" id="ARBA00022553"/>
    </source>
</evidence>
<dbReference type="SUPFAM" id="SSF53649">
    <property type="entry name" value="Alkaline phosphatase-like"/>
    <property type="match status" value="1"/>
</dbReference>
<dbReference type="EMBL" id="VSLA01000009">
    <property type="protein sequence ID" value="TYC86560.1"/>
    <property type="molecule type" value="Genomic_DNA"/>
</dbReference>
<keyword evidence="1" id="KW-0597">Phosphoprotein</keyword>
<feature type="binding site" evidence="3">
    <location>
        <position position="531"/>
    </location>
    <ligand>
        <name>Zn(2+)</name>
        <dbReference type="ChEBI" id="CHEBI:29105"/>
        <label>2</label>
    </ligand>
</feature>
<feature type="binding site" evidence="3">
    <location>
        <position position="197"/>
    </location>
    <ligand>
        <name>Mg(2+)</name>
        <dbReference type="ChEBI" id="CHEBI:18420"/>
    </ligand>
</feature>
<accession>A0A5D0WQN6</accession>
<dbReference type="PANTHER" id="PTHR11596">
    <property type="entry name" value="ALKALINE PHOSPHATASE"/>
    <property type="match status" value="1"/>
</dbReference>
<feature type="binding site" evidence="3">
    <location>
        <position position="485"/>
    </location>
    <ligand>
        <name>Zn(2+)</name>
        <dbReference type="ChEBI" id="CHEBI:29105"/>
        <label>2</label>
    </ligand>
</feature>
<organism evidence="5 6">
    <name type="scientific">Acetobacterium wieringae</name>
    <dbReference type="NCBI Taxonomy" id="52694"/>
    <lineage>
        <taxon>Bacteria</taxon>
        <taxon>Bacillati</taxon>
        <taxon>Bacillota</taxon>
        <taxon>Clostridia</taxon>
        <taxon>Eubacteriales</taxon>
        <taxon>Eubacteriaceae</taxon>
        <taxon>Acetobacterium</taxon>
    </lineage>
</organism>
<dbReference type="Pfam" id="PF00245">
    <property type="entry name" value="Alk_phosphatase"/>
    <property type="match status" value="1"/>
</dbReference>
<dbReference type="GO" id="GO:0004035">
    <property type="term" value="F:alkaline phosphatase activity"/>
    <property type="evidence" value="ECO:0007669"/>
    <property type="project" value="TreeGrafter"/>
</dbReference>
<evidence type="ECO:0000256" key="4">
    <source>
        <dbReference type="RuleBase" id="RU003946"/>
    </source>
</evidence>
<sequence>MKEDETMKKIRTGMWMMLLGLMLMISLSVCVNAVETKPQAVTFQSSYQTHIQNVGWQEWQSDAGVSGTTGRSLRLEGIRLKINDHPNLGITYQTHVQNIGWQNWVDDGAEAGTTGRSLRMEAVRIKLTGSEAEKFDVYYQAHVQNQGWQQWVKNGELAGTEGLSYRMEAIRMVITPKGAAPPDDTTAFKNVIVLISDGCGANHILATDYFSGGQGGIQVYENFPTQYFMSTYSTGKIESADDARYTYDPATIWSSFDEPKNRPTDSAASATAMATGTKTYNGAVGVDPNQNNLRNLTEDFEANGKSTGVVTSVELSHATPAAFVAHDTDRSNYSGIANEMIRDSRIDVIMGAGNPLYNDDSVKRSSIEAEHYQFVGGQETWEALEAGALGNDADGDGDPDSWQLIQTKADFEALQSGAAPDRVIGVPPVYTTLQYGRTGDVNAQPFAVALNNQVPSLATMARASLNVLDNNEEGFFLMIEGGAVDWAASKNQSGRMIEEETAFNQAVAAVCDWVEGNSSWSETLVIVTSDHETGYLTGSSGIYNEVVNNGKGVMPTMVWNSQSHTNQLVPIFAKGPGSDLFRKYAVGSDPVRGAYINNTDIPRVIRELLK</sequence>